<evidence type="ECO:0000313" key="3">
    <source>
        <dbReference type="Proteomes" id="UP001203665"/>
    </source>
</evidence>
<reference evidence="2" key="1">
    <citation type="submission" date="2022-06" db="EMBL/GenBank/DDBJ databases">
        <title>Alkalicoccobacillus porphyridii sp. nov., isolated from a marine red alga, Porphyridium purpureum and reclassification of Shouchella plakortidis and Shouchella gibsonii as Alkalicoccobacillus plakortidis comb. nov. and Alkalicoccobacillus gibsonii comb. nov.</title>
        <authorList>
            <person name="Kim K.H."/>
            <person name="Lee J.K."/>
            <person name="Han D.M."/>
            <person name="Baek J.H."/>
            <person name="Jeon C.O."/>
        </authorList>
    </citation>
    <scope>NUCLEOTIDE SEQUENCE</scope>
    <source>
        <strain evidence="2">DSM 19153</strain>
    </source>
</reference>
<evidence type="ECO:0000313" key="2">
    <source>
        <dbReference type="EMBL" id="MCM2677005.1"/>
    </source>
</evidence>
<accession>A0ABT0XMP5</accession>
<dbReference type="EMBL" id="JAMQJY010000002">
    <property type="protein sequence ID" value="MCM2677005.1"/>
    <property type="molecule type" value="Genomic_DNA"/>
</dbReference>
<evidence type="ECO:0000256" key="1">
    <source>
        <dbReference type="SAM" id="Phobius"/>
    </source>
</evidence>
<keyword evidence="1" id="KW-1133">Transmembrane helix</keyword>
<dbReference type="Pfam" id="PF14146">
    <property type="entry name" value="DUF4305"/>
    <property type="match status" value="1"/>
</dbReference>
<keyword evidence="3" id="KW-1185">Reference proteome</keyword>
<name>A0ABT0XMP5_9BACI</name>
<keyword evidence="1" id="KW-0472">Membrane</keyword>
<keyword evidence="1" id="KW-0812">Transmembrane</keyword>
<sequence>MRIISPVPMAIFYFLLGSLLIYFATRHVGANGLTFLSYFFVAFAAYDFFVGIRLLLMRKTIKKMQDK</sequence>
<organism evidence="2 3">
    <name type="scientific">Alkalicoccobacillus plakortidis</name>
    <dbReference type="NCBI Taxonomy" id="444060"/>
    <lineage>
        <taxon>Bacteria</taxon>
        <taxon>Bacillati</taxon>
        <taxon>Bacillota</taxon>
        <taxon>Bacilli</taxon>
        <taxon>Bacillales</taxon>
        <taxon>Bacillaceae</taxon>
        <taxon>Alkalicoccobacillus</taxon>
    </lineage>
</organism>
<protein>
    <submittedName>
        <fullName evidence="2">YdiK family protein</fullName>
    </submittedName>
</protein>
<dbReference type="InterPro" id="IPR025426">
    <property type="entry name" value="DUF4305"/>
</dbReference>
<dbReference type="RefSeq" id="WP_251610322.1">
    <property type="nucleotide sequence ID" value="NZ_JAMQJY010000002.1"/>
</dbReference>
<comment type="caution">
    <text evidence="2">The sequence shown here is derived from an EMBL/GenBank/DDBJ whole genome shotgun (WGS) entry which is preliminary data.</text>
</comment>
<proteinExistence type="predicted"/>
<gene>
    <name evidence="2" type="ORF">NDM98_17180</name>
</gene>
<dbReference type="Proteomes" id="UP001203665">
    <property type="component" value="Unassembled WGS sequence"/>
</dbReference>
<feature type="transmembrane region" description="Helical" evidence="1">
    <location>
        <begin position="36"/>
        <end position="56"/>
    </location>
</feature>
<feature type="transmembrane region" description="Helical" evidence="1">
    <location>
        <begin position="7"/>
        <end position="24"/>
    </location>
</feature>